<feature type="transmembrane region" description="Helical" evidence="1">
    <location>
        <begin position="432"/>
        <end position="455"/>
    </location>
</feature>
<feature type="transmembrane region" description="Helical" evidence="1">
    <location>
        <begin position="275"/>
        <end position="291"/>
    </location>
</feature>
<organism evidence="2 3">
    <name type="scientific">Leucobacter muris</name>
    <dbReference type="NCBI Taxonomy" id="1935379"/>
    <lineage>
        <taxon>Bacteria</taxon>
        <taxon>Bacillati</taxon>
        <taxon>Actinomycetota</taxon>
        <taxon>Actinomycetes</taxon>
        <taxon>Micrococcales</taxon>
        <taxon>Microbacteriaceae</taxon>
        <taxon>Leucobacter</taxon>
    </lineage>
</organism>
<feature type="transmembrane region" description="Helical" evidence="1">
    <location>
        <begin position="326"/>
        <end position="345"/>
    </location>
</feature>
<evidence type="ECO:0000313" key="2">
    <source>
        <dbReference type="EMBL" id="QAB16813.1"/>
    </source>
</evidence>
<dbReference type="RefSeq" id="WP_128386139.1">
    <property type="nucleotide sequence ID" value="NZ_CP035037.1"/>
</dbReference>
<feature type="transmembrane region" description="Helical" evidence="1">
    <location>
        <begin position="97"/>
        <end position="117"/>
    </location>
</feature>
<feature type="transmembrane region" description="Helical" evidence="1">
    <location>
        <begin position="242"/>
        <end position="263"/>
    </location>
</feature>
<reference evidence="2 3" key="1">
    <citation type="submission" date="2019-01" db="EMBL/GenBank/DDBJ databases">
        <title>Leucobacter muris sp. nov. isolated from the nose of a laboratory mouse.</title>
        <authorList>
            <person name="Benga L."/>
            <person name="Sproeer C."/>
            <person name="Schumann P."/>
            <person name="Verbarg S."/>
            <person name="Bunk B."/>
            <person name="Engelhardt E."/>
            <person name="Benten P.M."/>
            <person name="Sager M."/>
        </authorList>
    </citation>
    <scope>NUCLEOTIDE SEQUENCE [LARGE SCALE GENOMIC DNA]</scope>
    <source>
        <strain evidence="2 3">DSM 101948</strain>
    </source>
</reference>
<dbReference type="InterPro" id="IPR046671">
    <property type="entry name" value="DUF6541"/>
</dbReference>
<feature type="transmembrane region" description="Helical" evidence="1">
    <location>
        <begin position="38"/>
        <end position="57"/>
    </location>
</feature>
<dbReference type="EMBL" id="CP035037">
    <property type="protein sequence ID" value="QAB16813.1"/>
    <property type="molecule type" value="Genomic_DNA"/>
</dbReference>
<feature type="transmembrane region" description="Helical" evidence="1">
    <location>
        <begin position="64"/>
        <end position="85"/>
    </location>
</feature>
<evidence type="ECO:0000256" key="1">
    <source>
        <dbReference type="SAM" id="Phobius"/>
    </source>
</evidence>
<gene>
    <name evidence="2" type="ORF">Leucomu_01680</name>
</gene>
<feature type="transmembrane region" description="Helical" evidence="1">
    <location>
        <begin position="186"/>
        <end position="207"/>
    </location>
</feature>
<keyword evidence="1" id="KW-0472">Membrane</keyword>
<keyword evidence="3" id="KW-1185">Reference proteome</keyword>
<feature type="transmembrane region" description="Helical" evidence="1">
    <location>
        <begin position="219"/>
        <end position="236"/>
    </location>
</feature>
<sequence length="650" mass="68608">MTAWLAVVPSLLLATALVTLPGLPTAYALRLRGLGLVAGGIAASLAIIAVASLVAPFAGVRWGLLPVLVCAAALAVVALVVRRWLPTPATGRPFSRGRLLVALPVLLAGGIISVEIVRAIQAPENVSQTYDAVFHLNAAAFIMQTGDASPLHMNMAVPHQTIAVYPTLWHSIVAIVAGLTGTSVPLATNAVTVVVAAWVWPVAVLFFSAPFLAGRRSGLLFAGIFAATSSAFPYLLLSWGVLYPNVLANALVPIALGFTHLALRPPLQTDPAPRAALWIGAFGALGATAFAQPNGVYSYAVLVLPLIVAYATRIGRRGLPLRARMYRWSGVLATFAVIAAMWIVVQNTDSEKRYAGGVVTGIVGALSNAPLIPAKAWFVSLFVLAGAALLLLWKRHRWIVLSYGLTVLLYAIAIGLTGPLRDAFTVAWYNDAARLAALLPVAAVPLAAVSAMLLFDALRLGLARLPSPLPSRVRGSWYPLIALLAVAAILVTGARGANIGSQIGWMSGLFSTSPPDKDEPDMLSSDELALLERLDGEVPEGARIAGDPWNGSAYAYAFSGRALLFPHMAAQYDTDAAAIAADLRNMGPSACTYLDRLGIDYVLDFGDPNFATYAAENSQQFAGLRHVSQNPILHEVDREGEAALYRVECG</sequence>
<feature type="transmembrane region" description="Helical" evidence="1">
    <location>
        <begin position="476"/>
        <end position="494"/>
    </location>
</feature>
<proteinExistence type="predicted"/>
<dbReference type="Proteomes" id="UP000285768">
    <property type="component" value="Chromosome"/>
</dbReference>
<protein>
    <submittedName>
        <fullName evidence="2">Uncharacterized protein</fullName>
    </submittedName>
</protein>
<dbReference type="Pfam" id="PF20176">
    <property type="entry name" value="DUF6541"/>
    <property type="match status" value="1"/>
</dbReference>
<keyword evidence="1" id="KW-1133">Transmembrane helix</keyword>
<feature type="transmembrane region" description="Helical" evidence="1">
    <location>
        <begin position="376"/>
        <end position="393"/>
    </location>
</feature>
<evidence type="ECO:0000313" key="3">
    <source>
        <dbReference type="Proteomes" id="UP000285768"/>
    </source>
</evidence>
<accession>A0ABX5QCR3</accession>
<name>A0ABX5QCR3_9MICO</name>
<keyword evidence="1" id="KW-0812">Transmembrane</keyword>
<feature type="transmembrane region" description="Helical" evidence="1">
    <location>
        <begin position="162"/>
        <end position="180"/>
    </location>
</feature>
<feature type="transmembrane region" description="Helical" evidence="1">
    <location>
        <begin position="297"/>
        <end position="314"/>
    </location>
</feature>
<feature type="transmembrane region" description="Helical" evidence="1">
    <location>
        <begin position="400"/>
        <end position="420"/>
    </location>
</feature>